<dbReference type="EMBL" id="JACMSE010000001">
    <property type="protein sequence ID" value="MBC2888018.1"/>
    <property type="molecule type" value="Genomic_DNA"/>
</dbReference>
<proteinExistence type="predicted"/>
<keyword evidence="1" id="KW-1133">Transmembrane helix</keyword>
<protein>
    <submittedName>
        <fullName evidence="2">Uncharacterized protein</fullName>
    </submittedName>
</protein>
<keyword evidence="1" id="KW-0812">Transmembrane</keyword>
<sequence length="120" mass="12948">MTALLKPKKVLREFGNALVRLPGNEDGDTLVEALAAILIAALGATLLATMVMVSTNVTASSRVELQNVYKAENESVWRMTNIQNVTISFGGKEEHVEVIAYGSTDGKFCRYEDAGKKGEA</sequence>
<evidence type="ECO:0000313" key="3">
    <source>
        <dbReference type="Proteomes" id="UP000587396"/>
    </source>
</evidence>
<evidence type="ECO:0000256" key="1">
    <source>
        <dbReference type="SAM" id="Phobius"/>
    </source>
</evidence>
<evidence type="ECO:0000313" key="2">
    <source>
        <dbReference type="EMBL" id="MBC2888018.1"/>
    </source>
</evidence>
<feature type="transmembrane region" description="Helical" evidence="1">
    <location>
        <begin position="33"/>
        <end position="53"/>
    </location>
</feature>
<dbReference type="AlphaFoldDB" id="A0A842JDE7"/>
<organism evidence="2 3">
    <name type="scientific">Gordonibacter massiliensis</name>
    <name type="common">ex Traore et al. 2017</name>
    <dbReference type="NCBI Taxonomy" id="1841863"/>
    <lineage>
        <taxon>Bacteria</taxon>
        <taxon>Bacillati</taxon>
        <taxon>Actinomycetota</taxon>
        <taxon>Coriobacteriia</taxon>
        <taxon>Eggerthellales</taxon>
        <taxon>Eggerthellaceae</taxon>
        <taxon>Gordonibacter</taxon>
    </lineage>
</organism>
<keyword evidence="3" id="KW-1185">Reference proteome</keyword>
<name>A0A842JDE7_9ACTN</name>
<dbReference type="RefSeq" id="WP_185904026.1">
    <property type="nucleotide sequence ID" value="NZ_JACMSE010000001.1"/>
</dbReference>
<keyword evidence="1" id="KW-0472">Membrane</keyword>
<gene>
    <name evidence="2" type="ORF">H7313_01405</name>
</gene>
<dbReference type="Proteomes" id="UP000587396">
    <property type="component" value="Unassembled WGS sequence"/>
</dbReference>
<reference evidence="2 3" key="1">
    <citation type="submission" date="2020-08" db="EMBL/GenBank/DDBJ databases">
        <authorList>
            <person name="Liu C."/>
            <person name="Sun Q."/>
        </authorList>
    </citation>
    <scope>NUCLEOTIDE SEQUENCE [LARGE SCALE GENOMIC DNA]</scope>
    <source>
        <strain evidence="2 3">N22</strain>
    </source>
</reference>
<comment type="caution">
    <text evidence="2">The sequence shown here is derived from an EMBL/GenBank/DDBJ whole genome shotgun (WGS) entry which is preliminary data.</text>
</comment>
<accession>A0A842JDE7</accession>